<proteinExistence type="predicted"/>
<keyword evidence="2" id="KW-1185">Reference proteome</keyword>
<sequence>MSKYYFSTLFRMFLHKALAHFEIAARLSSPKRIGQEMIFPRMDNRRVRKGALNFFHGKMLTTEAALPSILPLPNFPIFNEYSRSHAGIYNSTAYTSNPWRLVGNSPSIEDLSPRSLEAAVRNPATPISSSSKMSSIVFYALVDGLQCGLLTRQHFNISSHTFYYTLFQSPPLFKHLLQLLLSHGNIHFALNMYAALFLFPDFTARFRQEIYEAISLEIRHLDNGFVMDLGALWRESHRVAPFLKDPPNSLPSDTRYGEIVEPLMKMVLISSNADTTETRSANKILFELNYAGEFKRFNEALNTMLERGVTLDAQSFSLILNSAVLQHDRKMFLDYFGVLIRSGYQPETAVCNSILKFLAKFSGPGPDGLLDLRLNKELLAILEENLLKPDKETARIIFPLLDRHPDEVVRDFLAHRIIPRLDYSCATVRAMSFSHELHKMKLDDPEFQEIVKYLLTCQRKAPLLHFRLVLEKLSQGGDMVTAKTLFKRILDHGLLDGRCFDVMMNGHIKERDLSQALNVLEASLKQNIIPTPFTLHKLILGMDRTGRPDLAGDVFDSALEAGAALSYLTVNYRIHMLVRDEQMAAAIGLISKLDHDFSPSTCTYNTLLRGLLANRDTSGAQELLSNMRKKRIPLDSYTYVLILRSSLYMEDDVFARSVRDSIASTYLNPDLYLQNYFETKFLLRSTASKATGKRSKRH</sequence>
<protein>
    <submittedName>
        <fullName evidence="1">Uncharacterized protein</fullName>
    </submittedName>
</protein>
<organism evidence="1 2">
    <name type="scientific">Entomophthora muscae</name>
    <dbReference type="NCBI Taxonomy" id="34485"/>
    <lineage>
        <taxon>Eukaryota</taxon>
        <taxon>Fungi</taxon>
        <taxon>Fungi incertae sedis</taxon>
        <taxon>Zoopagomycota</taxon>
        <taxon>Entomophthoromycotina</taxon>
        <taxon>Entomophthoromycetes</taxon>
        <taxon>Entomophthorales</taxon>
        <taxon>Entomophthoraceae</taxon>
        <taxon>Entomophthora</taxon>
    </lineage>
</organism>
<evidence type="ECO:0000313" key="1">
    <source>
        <dbReference type="EMBL" id="KAJ9077667.1"/>
    </source>
</evidence>
<accession>A0ACC2TT18</accession>
<comment type="caution">
    <text evidence="1">The sequence shown here is derived from an EMBL/GenBank/DDBJ whole genome shotgun (WGS) entry which is preliminary data.</text>
</comment>
<dbReference type="EMBL" id="QTSX02002185">
    <property type="protein sequence ID" value="KAJ9077667.1"/>
    <property type="molecule type" value="Genomic_DNA"/>
</dbReference>
<reference evidence="1" key="1">
    <citation type="submission" date="2022-04" db="EMBL/GenBank/DDBJ databases">
        <title>Genome of the entomopathogenic fungus Entomophthora muscae.</title>
        <authorList>
            <person name="Elya C."/>
            <person name="Lovett B.R."/>
            <person name="Lee E."/>
            <person name="Macias A.M."/>
            <person name="Hajek A.E."/>
            <person name="De Bivort B.L."/>
            <person name="Kasson M.T."/>
            <person name="De Fine Licht H.H."/>
            <person name="Stajich J.E."/>
        </authorList>
    </citation>
    <scope>NUCLEOTIDE SEQUENCE</scope>
    <source>
        <strain evidence="1">Berkeley</strain>
    </source>
</reference>
<dbReference type="Proteomes" id="UP001165960">
    <property type="component" value="Unassembled WGS sequence"/>
</dbReference>
<evidence type="ECO:0000313" key="2">
    <source>
        <dbReference type="Proteomes" id="UP001165960"/>
    </source>
</evidence>
<name>A0ACC2TT18_9FUNG</name>
<gene>
    <name evidence="1" type="ORF">DSO57_1014480</name>
</gene>